<dbReference type="AlphaFoldDB" id="A0A1M6T515"/>
<reference evidence="1 2" key="1">
    <citation type="submission" date="2016-11" db="EMBL/GenBank/DDBJ databases">
        <authorList>
            <person name="Jaros S."/>
            <person name="Januszkiewicz K."/>
            <person name="Wedrychowicz H."/>
        </authorList>
    </citation>
    <scope>NUCLEOTIDE SEQUENCE [LARGE SCALE GENOMIC DNA]</scope>
    <source>
        <strain evidence="1 2">DSM 14916</strain>
    </source>
</reference>
<evidence type="ECO:0000313" key="2">
    <source>
        <dbReference type="Proteomes" id="UP000184387"/>
    </source>
</evidence>
<organism evidence="1 2">
    <name type="scientific">Muricoccus roseus</name>
    <dbReference type="NCBI Taxonomy" id="198092"/>
    <lineage>
        <taxon>Bacteria</taxon>
        <taxon>Pseudomonadati</taxon>
        <taxon>Pseudomonadota</taxon>
        <taxon>Alphaproteobacteria</taxon>
        <taxon>Acetobacterales</taxon>
        <taxon>Roseomonadaceae</taxon>
        <taxon>Muricoccus</taxon>
    </lineage>
</organism>
<sequence>MKACIRGGLAGAEVDMAGAIALATGMGVEPATAAPLLAACAEGIRLARQDRAEREEEAGE</sequence>
<keyword evidence="2" id="KW-1185">Reference proteome</keyword>
<name>A0A1M6T515_9PROT</name>
<protein>
    <submittedName>
        <fullName evidence="1">Uncharacterized protein</fullName>
    </submittedName>
</protein>
<evidence type="ECO:0000313" key="1">
    <source>
        <dbReference type="EMBL" id="SHK52112.1"/>
    </source>
</evidence>
<dbReference type="Proteomes" id="UP000184387">
    <property type="component" value="Unassembled WGS sequence"/>
</dbReference>
<proteinExistence type="predicted"/>
<gene>
    <name evidence="1" type="ORF">SAMN02745194_05084</name>
</gene>
<dbReference type="EMBL" id="FQZF01000072">
    <property type="protein sequence ID" value="SHK52112.1"/>
    <property type="molecule type" value="Genomic_DNA"/>
</dbReference>
<accession>A0A1M6T515</accession>